<dbReference type="RefSeq" id="WP_210683568.1">
    <property type="nucleotide sequence ID" value="NZ_JAGMWN010000013.1"/>
</dbReference>
<evidence type="ECO:0000313" key="16">
    <source>
        <dbReference type="Proteomes" id="UP000672602"/>
    </source>
</evidence>
<dbReference type="Pfam" id="PF01292">
    <property type="entry name" value="Ni_hydr_CYTB"/>
    <property type="match status" value="1"/>
</dbReference>
<evidence type="ECO:0000256" key="13">
    <source>
        <dbReference type="SAM" id="Phobius"/>
    </source>
</evidence>
<feature type="domain" description="Cytochrome b561 bacterial/Ni-hydrogenase" evidence="14">
    <location>
        <begin position="5"/>
        <end position="176"/>
    </location>
</feature>
<keyword evidence="10" id="KW-0408">Iron</keyword>
<dbReference type="Proteomes" id="UP000672602">
    <property type="component" value="Unassembled WGS sequence"/>
</dbReference>
<dbReference type="InterPro" id="IPR052168">
    <property type="entry name" value="Cytochrome_b561_oxidase"/>
</dbReference>
<evidence type="ECO:0000256" key="11">
    <source>
        <dbReference type="ARBA" id="ARBA00023136"/>
    </source>
</evidence>
<evidence type="ECO:0000256" key="2">
    <source>
        <dbReference type="ARBA" id="ARBA00004651"/>
    </source>
</evidence>
<feature type="transmembrane region" description="Helical" evidence="13">
    <location>
        <begin position="12"/>
        <end position="31"/>
    </location>
</feature>
<evidence type="ECO:0000313" key="15">
    <source>
        <dbReference type="EMBL" id="MBP5858982.1"/>
    </source>
</evidence>
<dbReference type="GO" id="GO:0020037">
    <property type="term" value="F:heme binding"/>
    <property type="evidence" value="ECO:0007669"/>
    <property type="project" value="TreeGrafter"/>
</dbReference>
<keyword evidence="5" id="KW-0349">Heme</keyword>
<evidence type="ECO:0000256" key="9">
    <source>
        <dbReference type="ARBA" id="ARBA00022989"/>
    </source>
</evidence>
<keyword evidence="9 13" id="KW-1133">Transmembrane helix</keyword>
<comment type="similarity">
    <text evidence="12">Belongs to the cytochrome b561 family.</text>
</comment>
<comment type="cofactor">
    <cofactor evidence="1">
        <name>heme b</name>
        <dbReference type="ChEBI" id="CHEBI:60344"/>
    </cofactor>
</comment>
<organism evidence="15 16">
    <name type="scientific">Marivibrio halodurans</name>
    <dbReference type="NCBI Taxonomy" id="2039722"/>
    <lineage>
        <taxon>Bacteria</taxon>
        <taxon>Pseudomonadati</taxon>
        <taxon>Pseudomonadota</taxon>
        <taxon>Alphaproteobacteria</taxon>
        <taxon>Rhodospirillales</taxon>
        <taxon>Rhodospirillaceae</taxon>
        <taxon>Marivibrio</taxon>
    </lineage>
</organism>
<keyword evidence="8" id="KW-0249">Electron transport</keyword>
<proteinExistence type="inferred from homology"/>
<evidence type="ECO:0000256" key="5">
    <source>
        <dbReference type="ARBA" id="ARBA00022617"/>
    </source>
</evidence>
<keyword evidence="11 13" id="KW-0472">Membrane</keyword>
<feature type="transmembrane region" description="Helical" evidence="13">
    <location>
        <begin position="43"/>
        <end position="64"/>
    </location>
</feature>
<dbReference type="Gene3D" id="1.20.950.20">
    <property type="entry name" value="Transmembrane di-heme cytochromes, Chain C"/>
    <property type="match status" value="1"/>
</dbReference>
<feature type="transmembrane region" description="Helical" evidence="13">
    <location>
        <begin position="91"/>
        <end position="110"/>
    </location>
</feature>
<accession>A0A8J7SBI7</accession>
<evidence type="ECO:0000259" key="14">
    <source>
        <dbReference type="Pfam" id="PF01292"/>
    </source>
</evidence>
<keyword evidence="3" id="KW-0813">Transport</keyword>
<gene>
    <name evidence="15" type="ORF">KAJ83_18325</name>
</gene>
<dbReference type="InterPro" id="IPR016174">
    <property type="entry name" value="Di-haem_cyt_TM"/>
</dbReference>
<dbReference type="InterPro" id="IPR011577">
    <property type="entry name" value="Cyt_b561_bac/Ni-Hgenase"/>
</dbReference>
<dbReference type="SUPFAM" id="SSF81342">
    <property type="entry name" value="Transmembrane di-heme cytochromes"/>
    <property type="match status" value="1"/>
</dbReference>
<dbReference type="GO" id="GO:0022904">
    <property type="term" value="P:respiratory electron transport chain"/>
    <property type="evidence" value="ECO:0007669"/>
    <property type="project" value="InterPro"/>
</dbReference>
<dbReference type="PANTHER" id="PTHR30529">
    <property type="entry name" value="CYTOCHROME B561"/>
    <property type="match status" value="1"/>
</dbReference>
<reference evidence="15" key="1">
    <citation type="submission" date="2021-04" db="EMBL/GenBank/DDBJ databases">
        <authorList>
            <person name="Zhang D.-C."/>
        </authorList>
    </citation>
    <scope>NUCLEOTIDE SEQUENCE</scope>
    <source>
        <strain evidence="15">CGMCC 1.15697</strain>
    </source>
</reference>
<dbReference type="PANTHER" id="PTHR30529:SF1">
    <property type="entry name" value="CYTOCHROME B561 HOMOLOG 2"/>
    <property type="match status" value="1"/>
</dbReference>
<keyword evidence="16" id="KW-1185">Reference proteome</keyword>
<protein>
    <submittedName>
        <fullName evidence="15">Cytochrome b</fullName>
    </submittedName>
</protein>
<evidence type="ECO:0000256" key="6">
    <source>
        <dbReference type="ARBA" id="ARBA00022692"/>
    </source>
</evidence>
<name>A0A8J7SBI7_9PROT</name>
<evidence type="ECO:0000256" key="10">
    <source>
        <dbReference type="ARBA" id="ARBA00023004"/>
    </source>
</evidence>
<evidence type="ECO:0000256" key="8">
    <source>
        <dbReference type="ARBA" id="ARBA00022982"/>
    </source>
</evidence>
<comment type="caution">
    <text evidence="15">The sequence shown here is derived from an EMBL/GenBank/DDBJ whole genome shotgun (WGS) entry which is preliminary data.</text>
</comment>
<evidence type="ECO:0000256" key="4">
    <source>
        <dbReference type="ARBA" id="ARBA00022475"/>
    </source>
</evidence>
<dbReference type="AlphaFoldDB" id="A0A8J7SBI7"/>
<dbReference type="GO" id="GO:0005886">
    <property type="term" value="C:plasma membrane"/>
    <property type="evidence" value="ECO:0007669"/>
    <property type="project" value="UniProtKB-SubCell"/>
</dbReference>
<dbReference type="GO" id="GO:0046872">
    <property type="term" value="F:metal ion binding"/>
    <property type="evidence" value="ECO:0007669"/>
    <property type="project" value="UniProtKB-KW"/>
</dbReference>
<evidence type="ECO:0000256" key="3">
    <source>
        <dbReference type="ARBA" id="ARBA00022448"/>
    </source>
</evidence>
<dbReference type="GO" id="GO:0009055">
    <property type="term" value="F:electron transfer activity"/>
    <property type="evidence" value="ECO:0007669"/>
    <property type="project" value="InterPro"/>
</dbReference>
<keyword evidence="6 13" id="KW-0812">Transmembrane</keyword>
<evidence type="ECO:0000256" key="1">
    <source>
        <dbReference type="ARBA" id="ARBA00001970"/>
    </source>
</evidence>
<comment type="subcellular location">
    <subcellularLocation>
        <location evidence="2">Cell membrane</location>
        <topology evidence="2">Multi-pass membrane protein</topology>
    </subcellularLocation>
</comment>
<keyword evidence="4" id="KW-1003">Cell membrane</keyword>
<feature type="transmembrane region" description="Helical" evidence="13">
    <location>
        <begin position="142"/>
        <end position="163"/>
    </location>
</feature>
<evidence type="ECO:0000256" key="7">
    <source>
        <dbReference type="ARBA" id="ARBA00022723"/>
    </source>
</evidence>
<keyword evidence="7" id="KW-0479">Metal-binding</keyword>
<dbReference type="EMBL" id="JAGMWN010000013">
    <property type="protein sequence ID" value="MBP5858982.1"/>
    <property type="molecule type" value="Genomic_DNA"/>
</dbReference>
<evidence type="ECO:0000256" key="12">
    <source>
        <dbReference type="ARBA" id="ARBA00037975"/>
    </source>
</evidence>
<sequence>MTATRYDPVAQLLHWAMAALIVGNFALGLYMDGLPPAPRTIEFYNLHKSIGLVVLLLAVARIIWRLRHPAPPLPDYHPRWERAAATASHHLLYLLIFAQPLTGLLIAFASKYPTTVFGLFNLPSPIAASEQLAGLGGALHWWGQWAMLVLVAIHVLAALRHHFWLRNDVLKRMLPGGSA</sequence>